<evidence type="ECO:0000313" key="2">
    <source>
        <dbReference type="EnsemblProtists" id="EOD30927"/>
    </source>
</evidence>
<reference evidence="3" key="1">
    <citation type="journal article" date="2013" name="Nature">
        <title>Pan genome of the phytoplankton Emiliania underpins its global distribution.</title>
        <authorList>
            <person name="Read B.A."/>
            <person name="Kegel J."/>
            <person name="Klute M.J."/>
            <person name="Kuo A."/>
            <person name="Lefebvre S.C."/>
            <person name="Maumus F."/>
            <person name="Mayer C."/>
            <person name="Miller J."/>
            <person name="Monier A."/>
            <person name="Salamov A."/>
            <person name="Young J."/>
            <person name="Aguilar M."/>
            <person name="Claverie J.M."/>
            <person name="Frickenhaus S."/>
            <person name="Gonzalez K."/>
            <person name="Herman E.K."/>
            <person name="Lin Y.C."/>
            <person name="Napier J."/>
            <person name="Ogata H."/>
            <person name="Sarno A.F."/>
            <person name="Shmutz J."/>
            <person name="Schroeder D."/>
            <person name="de Vargas C."/>
            <person name="Verret F."/>
            <person name="von Dassow P."/>
            <person name="Valentin K."/>
            <person name="Van de Peer Y."/>
            <person name="Wheeler G."/>
            <person name="Dacks J.B."/>
            <person name="Delwiche C.F."/>
            <person name="Dyhrman S.T."/>
            <person name="Glockner G."/>
            <person name="John U."/>
            <person name="Richards T."/>
            <person name="Worden A.Z."/>
            <person name="Zhang X."/>
            <person name="Grigoriev I.V."/>
            <person name="Allen A.E."/>
            <person name="Bidle K."/>
            <person name="Borodovsky M."/>
            <person name="Bowler C."/>
            <person name="Brownlee C."/>
            <person name="Cock J.M."/>
            <person name="Elias M."/>
            <person name="Gladyshev V.N."/>
            <person name="Groth M."/>
            <person name="Guda C."/>
            <person name="Hadaegh A."/>
            <person name="Iglesias-Rodriguez M.D."/>
            <person name="Jenkins J."/>
            <person name="Jones B.M."/>
            <person name="Lawson T."/>
            <person name="Leese F."/>
            <person name="Lindquist E."/>
            <person name="Lobanov A."/>
            <person name="Lomsadze A."/>
            <person name="Malik S.B."/>
            <person name="Marsh M.E."/>
            <person name="Mackinder L."/>
            <person name="Mock T."/>
            <person name="Mueller-Roeber B."/>
            <person name="Pagarete A."/>
            <person name="Parker M."/>
            <person name="Probert I."/>
            <person name="Quesneville H."/>
            <person name="Raines C."/>
            <person name="Rensing S.A."/>
            <person name="Riano-Pachon D.M."/>
            <person name="Richier S."/>
            <person name="Rokitta S."/>
            <person name="Shiraiwa Y."/>
            <person name="Soanes D.M."/>
            <person name="van der Giezen M."/>
            <person name="Wahlund T.M."/>
            <person name="Williams B."/>
            <person name="Wilson W."/>
            <person name="Wolfe G."/>
            <person name="Wurch L.L."/>
        </authorList>
    </citation>
    <scope>NUCLEOTIDE SEQUENCE</scope>
</reference>
<evidence type="ECO:0000256" key="1">
    <source>
        <dbReference type="SAM" id="MobiDB-lite"/>
    </source>
</evidence>
<dbReference type="Proteomes" id="UP000013827">
    <property type="component" value="Unassembled WGS sequence"/>
</dbReference>
<proteinExistence type="predicted"/>
<dbReference type="InterPro" id="IPR027417">
    <property type="entry name" value="P-loop_NTPase"/>
</dbReference>
<feature type="compositionally biased region" description="Basic residues" evidence="1">
    <location>
        <begin position="296"/>
        <end position="309"/>
    </location>
</feature>
<dbReference type="AlphaFoldDB" id="A0A0D3K592"/>
<dbReference type="GeneID" id="17276199"/>
<reference evidence="2" key="2">
    <citation type="submission" date="2024-10" db="UniProtKB">
        <authorList>
            <consortium name="EnsemblProtists"/>
        </authorList>
    </citation>
    <scope>IDENTIFICATION</scope>
</reference>
<dbReference type="InterPro" id="IPR052654">
    <property type="entry name" value="CS_Sulfotransferase"/>
</dbReference>
<keyword evidence="3" id="KW-1185">Reference proteome</keyword>
<dbReference type="PANTHER" id="PTHR15723">
    <property type="entry name" value="CARBOHYDRATE SULFOTRANSFERASE 15"/>
    <property type="match status" value="1"/>
</dbReference>
<dbReference type="EnsemblProtists" id="EOD30927">
    <property type="protein sequence ID" value="EOD30927"/>
    <property type="gene ID" value="EMIHUDRAFT_449594"/>
</dbReference>
<dbReference type="GO" id="GO:0019319">
    <property type="term" value="P:hexose biosynthetic process"/>
    <property type="evidence" value="ECO:0007669"/>
    <property type="project" value="TreeGrafter"/>
</dbReference>
<organism evidence="2 3">
    <name type="scientific">Emiliania huxleyi (strain CCMP1516)</name>
    <dbReference type="NCBI Taxonomy" id="280463"/>
    <lineage>
        <taxon>Eukaryota</taxon>
        <taxon>Haptista</taxon>
        <taxon>Haptophyta</taxon>
        <taxon>Prymnesiophyceae</taxon>
        <taxon>Isochrysidales</taxon>
        <taxon>Noelaerhabdaceae</taxon>
        <taxon>Emiliania</taxon>
    </lineage>
</organism>
<dbReference type="PANTHER" id="PTHR15723:SF0">
    <property type="entry name" value="CARBOHYDRATE SULFOTRANSFERASE 15"/>
    <property type="match status" value="1"/>
</dbReference>
<dbReference type="PaxDb" id="2903-EOD30927"/>
<accession>A0A0D3K592</accession>
<dbReference type="Gene3D" id="3.40.50.300">
    <property type="entry name" value="P-loop containing nucleotide triphosphate hydrolases"/>
    <property type="match status" value="1"/>
</dbReference>
<name>A0A0D3K592_EMIH1</name>
<protein>
    <recommendedName>
        <fullName evidence="4">Sulfotransferase domain-containing protein</fullName>
    </recommendedName>
</protein>
<dbReference type="HOGENOM" id="CLU_746855_0_0_1"/>
<dbReference type="GO" id="GO:0050659">
    <property type="term" value="F:N-acetylgalactosamine 4-sulfate 6-O-sulfotransferase activity"/>
    <property type="evidence" value="ECO:0007669"/>
    <property type="project" value="TreeGrafter"/>
</dbReference>
<dbReference type="KEGG" id="ehx:EMIHUDRAFT_449594"/>
<dbReference type="SUPFAM" id="SSF52540">
    <property type="entry name" value="P-loop containing nucleoside triphosphate hydrolases"/>
    <property type="match status" value="1"/>
</dbReference>
<sequence>MEPIMPINPSYTAAANPCVASLIGVQPHCLPLIYVISGWHMFSDESLGWLKTIDGVEVRSGPCFDDWPDDSGAARWVRAWEPMPQEGRVILAHCNKLLSWYPAFAGRYTSAWGKSYAPCKERSIATLKPGEDYYRDRMWQVCRPQALAAHDAAMGTGGVGLEATPPFVMRALYGERVRLVAALRSPVDRLETSFWVHAHYPRRYGASAEGLHAYVTEQTAAFSECVGEHGARRCAFLFELLDRRYSDVFFHCDQIIRGLYQPFVEDWHAAFGSKALLVLRVEDLIEPGRGTPQPRRLPRRRRLRRRRRRGAAAASLVRRAARRVAAGRKGRPDAQRHAEGCGGLLPPVQSRPRIAPRLASARGVAALFGCLGESLSQEYDVDESERTIFKRRKK</sequence>
<feature type="region of interest" description="Disordered" evidence="1">
    <location>
        <begin position="326"/>
        <end position="345"/>
    </location>
</feature>
<feature type="compositionally biased region" description="Basic and acidic residues" evidence="1">
    <location>
        <begin position="330"/>
        <end position="339"/>
    </location>
</feature>
<evidence type="ECO:0008006" key="4">
    <source>
        <dbReference type="Google" id="ProtNLM"/>
    </source>
</evidence>
<feature type="region of interest" description="Disordered" evidence="1">
    <location>
        <begin position="289"/>
        <end position="309"/>
    </location>
</feature>
<dbReference type="RefSeq" id="XP_005783356.1">
    <property type="nucleotide sequence ID" value="XM_005783299.1"/>
</dbReference>
<evidence type="ECO:0000313" key="3">
    <source>
        <dbReference type="Proteomes" id="UP000013827"/>
    </source>
</evidence>